<evidence type="ECO:0000256" key="1">
    <source>
        <dbReference type="SAM" id="MobiDB-lite"/>
    </source>
</evidence>
<feature type="region of interest" description="Disordered" evidence="1">
    <location>
        <begin position="1"/>
        <end position="22"/>
    </location>
</feature>
<dbReference type="Proteomes" id="UP000834106">
    <property type="component" value="Chromosome 11"/>
</dbReference>
<accession>A0AAD1ZPW0</accession>
<protein>
    <submittedName>
        <fullName evidence="2">Uncharacterized protein</fullName>
    </submittedName>
</protein>
<sequence>MKSFVSFKDKNHSKSGVTSPLANEDELFSGSVIYNIKRLLCIPDTDPAVHQSKYPFLMQSLNTGDMPLIAPLSDRCGFILKYSARVVNTLYSCSRLQLPLSISPSAI</sequence>
<dbReference type="EMBL" id="OU503046">
    <property type="protein sequence ID" value="CAI9770962.1"/>
    <property type="molecule type" value="Genomic_DNA"/>
</dbReference>
<evidence type="ECO:0000313" key="2">
    <source>
        <dbReference type="EMBL" id="CAI9770962.1"/>
    </source>
</evidence>
<gene>
    <name evidence="2" type="ORF">FPE_LOCUS18392</name>
</gene>
<name>A0AAD1ZPW0_9LAMI</name>
<keyword evidence="3" id="KW-1185">Reference proteome</keyword>
<reference evidence="2" key="1">
    <citation type="submission" date="2023-05" db="EMBL/GenBank/DDBJ databases">
        <authorList>
            <person name="Huff M."/>
        </authorList>
    </citation>
    <scope>NUCLEOTIDE SEQUENCE</scope>
</reference>
<evidence type="ECO:0000313" key="3">
    <source>
        <dbReference type="Proteomes" id="UP000834106"/>
    </source>
</evidence>
<proteinExistence type="predicted"/>
<dbReference type="AlphaFoldDB" id="A0AAD1ZPW0"/>
<organism evidence="2 3">
    <name type="scientific">Fraxinus pennsylvanica</name>
    <dbReference type="NCBI Taxonomy" id="56036"/>
    <lineage>
        <taxon>Eukaryota</taxon>
        <taxon>Viridiplantae</taxon>
        <taxon>Streptophyta</taxon>
        <taxon>Embryophyta</taxon>
        <taxon>Tracheophyta</taxon>
        <taxon>Spermatophyta</taxon>
        <taxon>Magnoliopsida</taxon>
        <taxon>eudicotyledons</taxon>
        <taxon>Gunneridae</taxon>
        <taxon>Pentapetalae</taxon>
        <taxon>asterids</taxon>
        <taxon>lamiids</taxon>
        <taxon>Lamiales</taxon>
        <taxon>Oleaceae</taxon>
        <taxon>Oleeae</taxon>
        <taxon>Fraxinus</taxon>
    </lineage>
</organism>